<reference evidence="1 2" key="1">
    <citation type="submission" date="2018-11" db="EMBL/GenBank/DDBJ databases">
        <authorList>
            <person name="Zhou Z."/>
            <person name="Wang G."/>
        </authorList>
    </citation>
    <scope>NUCLEOTIDE SEQUENCE [LARGE SCALE GENOMIC DNA]</scope>
    <source>
        <strain evidence="1 2">KCTC42998</strain>
    </source>
</reference>
<evidence type="ECO:0000313" key="2">
    <source>
        <dbReference type="Proteomes" id="UP000274271"/>
    </source>
</evidence>
<keyword evidence="2" id="KW-1185">Reference proteome</keyword>
<sequence length="108" mass="12502">MQQPNLFHNTSDLTGQDLKEVTAQAQSQTQAVLNFFKKYPGMLFMPSEVHQKMVNLKLINWRTPIQSIRRALTYLTRRGDLIKTPRKKAGSFGARHPEYCWTLNQPAQ</sequence>
<proteinExistence type="predicted"/>
<comment type="caution">
    <text evidence="1">The sequence shown here is derived from an EMBL/GenBank/DDBJ whole genome shotgun (WGS) entry which is preliminary data.</text>
</comment>
<dbReference type="EMBL" id="RQJP01000003">
    <property type="protein sequence ID" value="RRB13419.1"/>
    <property type="molecule type" value="Genomic_DNA"/>
</dbReference>
<evidence type="ECO:0000313" key="1">
    <source>
        <dbReference type="EMBL" id="RRB13419.1"/>
    </source>
</evidence>
<dbReference type="AlphaFoldDB" id="A0A3P1CJI6"/>
<gene>
    <name evidence="1" type="ORF">EHT87_14175</name>
</gene>
<accession>A0A3P1CJI6</accession>
<dbReference type="Proteomes" id="UP000274271">
    <property type="component" value="Unassembled WGS sequence"/>
</dbReference>
<name>A0A3P1CJI6_9BACT</name>
<dbReference type="RefSeq" id="WP_124907318.1">
    <property type="nucleotide sequence ID" value="NZ_RQJP01000003.1"/>
</dbReference>
<protein>
    <submittedName>
        <fullName evidence="1">Uncharacterized protein</fullName>
    </submittedName>
</protein>
<organism evidence="1 2">
    <name type="scientific">Larkinella knui</name>
    <dbReference type="NCBI Taxonomy" id="2025310"/>
    <lineage>
        <taxon>Bacteria</taxon>
        <taxon>Pseudomonadati</taxon>
        <taxon>Bacteroidota</taxon>
        <taxon>Cytophagia</taxon>
        <taxon>Cytophagales</taxon>
        <taxon>Spirosomataceae</taxon>
        <taxon>Larkinella</taxon>
    </lineage>
</organism>